<evidence type="ECO:0000256" key="1">
    <source>
        <dbReference type="SAM" id="Phobius"/>
    </source>
</evidence>
<feature type="transmembrane region" description="Helical" evidence="1">
    <location>
        <begin position="106"/>
        <end position="128"/>
    </location>
</feature>
<dbReference type="RefSeq" id="WP_318597769.1">
    <property type="nucleotide sequence ID" value="NZ_JAWSTH010000033.1"/>
</dbReference>
<comment type="caution">
    <text evidence="2">The sequence shown here is derived from an EMBL/GenBank/DDBJ whole genome shotgun (WGS) entry which is preliminary data.</text>
</comment>
<keyword evidence="1" id="KW-0472">Membrane</keyword>
<reference evidence="3" key="1">
    <citation type="submission" date="2023-07" db="EMBL/GenBank/DDBJ databases">
        <title>Conexibacter stalactiti sp. nov., isolated from stalactites in a lava cave and emended description of the genus Conexibacter.</title>
        <authorList>
            <person name="Lee S.D."/>
        </authorList>
    </citation>
    <scope>NUCLEOTIDE SEQUENCE [LARGE SCALE GENOMIC DNA]</scope>
    <source>
        <strain evidence="3">KCTC 39840</strain>
    </source>
</reference>
<dbReference type="Proteomes" id="UP001284601">
    <property type="component" value="Unassembled WGS sequence"/>
</dbReference>
<sequence>MLNVVAVAVASGELDSISEKREALTGLPFLLALFGVVGVAGEFRHRTAAPAALAAGNERVRLLLARAGVYAATGLGITAAMTAASLALGLPLLADHPGPDLGVGDVAAVASANLGAGLLFVIMGVALGALVRNQVAGVVALLMLNFVLNPLLSKADEAVGNLTPFGAAQVLTGMTHDTTLSIGAAALVLAAWTAPLLVVAIASDRRRDLA</sequence>
<feature type="transmembrane region" description="Helical" evidence="1">
    <location>
        <begin position="23"/>
        <end position="41"/>
    </location>
</feature>
<feature type="transmembrane region" description="Helical" evidence="1">
    <location>
        <begin position="69"/>
        <end position="94"/>
    </location>
</feature>
<keyword evidence="3" id="KW-1185">Reference proteome</keyword>
<dbReference type="EMBL" id="JAWSTH010000033">
    <property type="protein sequence ID" value="MDW5595433.1"/>
    <property type="molecule type" value="Genomic_DNA"/>
</dbReference>
<organism evidence="2 3">
    <name type="scientific">Conexibacter stalactiti</name>
    <dbReference type="NCBI Taxonomy" id="1940611"/>
    <lineage>
        <taxon>Bacteria</taxon>
        <taxon>Bacillati</taxon>
        <taxon>Actinomycetota</taxon>
        <taxon>Thermoleophilia</taxon>
        <taxon>Solirubrobacterales</taxon>
        <taxon>Conexibacteraceae</taxon>
        <taxon>Conexibacter</taxon>
    </lineage>
</organism>
<name>A0ABU4HQ31_9ACTN</name>
<keyword evidence="1" id="KW-1133">Transmembrane helix</keyword>
<accession>A0ABU4HQ31</accession>
<gene>
    <name evidence="2" type="ORF">R7226_13875</name>
</gene>
<keyword evidence="1" id="KW-0812">Transmembrane</keyword>
<feature type="transmembrane region" description="Helical" evidence="1">
    <location>
        <begin position="135"/>
        <end position="152"/>
    </location>
</feature>
<protein>
    <recommendedName>
        <fullName evidence="4">ABC transporter permease</fullName>
    </recommendedName>
</protein>
<reference evidence="2 3" key="2">
    <citation type="submission" date="2023-10" db="EMBL/GenBank/DDBJ databases">
        <authorList>
            <person name="Han X.F."/>
        </authorList>
    </citation>
    <scope>NUCLEOTIDE SEQUENCE [LARGE SCALE GENOMIC DNA]</scope>
    <source>
        <strain evidence="2 3">KCTC 39840</strain>
    </source>
</reference>
<proteinExistence type="predicted"/>
<evidence type="ECO:0008006" key="4">
    <source>
        <dbReference type="Google" id="ProtNLM"/>
    </source>
</evidence>
<evidence type="ECO:0000313" key="2">
    <source>
        <dbReference type="EMBL" id="MDW5595433.1"/>
    </source>
</evidence>
<feature type="transmembrane region" description="Helical" evidence="1">
    <location>
        <begin position="180"/>
        <end position="202"/>
    </location>
</feature>
<evidence type="ECO:0000313" key="3">
    <source>
        <dbReference type="Proteomes" id="UP001284601"/>
    </source>
</evidence>